<keyword evidence="1" id="KW-0812">Transmembrane</keyword>
<gene>
    <name evidence="2" type="ORF">ACFQ1O_14590</name>
</gene>
<sequence length="141" mass="14720">MNLQRILTILIAVIGIIGFAFWVMIVRADETNEGVISMMIGLGKFLVGAAAIIAIVFSLINIASDPAKLKRTGIALIAFLVVIGIGYGLSDGQEVINEAGEQMVSADGSKKVGAGLRIFYILSAVALGAMLVSGVKKALNK</sequence>
<dbReference type="RefSeq" id="WP_377717446.1">
    <property type="nucleotide sequence ID" value="NZ_JBHTJM010000011.1"/>
</dbReference>
<dbReference type="EMBL" id="JBHTJM010000011">
    <property type="protein sequence ID" value="MFD0965242.1"/>
    <property type="molecule type" value="Genomic_DNA"/>
</dbReference>
<evidence type="ECO:0000313" key="2">
    <source>
        <dbReference type="EMBL" id="MFD0965242.1"/>
    </source>
</evidence>
<feature type="transmembrane region" description="Helical" evidence="1">
    <location>
        <begin position="118"/>
        <end position="135"/>
    </location>
</feature>
<protein>
    <submittedName>
        <fullName evidence="2">Uncharacterized protein</fullName>
    </submittedName>
</protein>
<reference evidence="3" key="1">
    <citation type="journal article" date="2019" name="Int. J. Syst. Evol. Microbiol.">
        <title>The Global Catalogue of Microorganisms (GCM) 10K type strain sequencing project: providing services to taxonomists for standard genome sequencing and annotation.</title>
        <authorList>
            <consortium name="The Broad Institute Genomics Platform"/>
            <consortium name="The Broad Institute Genome Sequencing Center for Infectious Disease"/>
            <person name="Wu L."/>
            <person name="Ma J."/>
        </authorList>
    </citation>
    <scope>NUCLEOTIDE SEQUENCE [LARGE SCALE GENOMIC DNA]</scope>
    <source>
        <strain evidence="3">CCUG 62114</strain>
    </source>
</reference>
<keyword evidence="1" id="KW-1133">Transmembrane helix</keyword>
<name>A0ABW3I6G9_9FLAO</name>
<evidence type="ECO:0000313" key="3">
    <source>
        <dbReference type="Proteomes" id="UP001596997"/>
    </source>
</evidence>
<feature type="transmembrane region" description="Helical" evidence="1">
    <location>
        <begin position="38"/>
        <end position="60"/>
    </location>
</feature>
<feature type="transmembrane region" description="Helical" evidence="1">
    <location>
        <begin position="7"/>
        <end position="26"/>
    </location>
</feature>
<feature type="transmembrane region" description="Helical" evidence="1">
    <location>
        <begin position="72"/>
        <end position="89"/>
    </location>
</feature>
<organism evidence="2 3">
    <name type="scientific">Pseudofulvibacter geojedonensis</name>
    <dbReference type="NCBI Taxonomy" id="1123758"/>
    <lineage>
        <taxon>Bacteria</taxon>
        <taxon>Pseudomonadati</taxon>
        <taxon>Bacteroidota</taxon>
        <taxon>Flavobacteriia</taxon>
        <taxon>Flavobacteriales</taxon>
        <taxon>Flavobacteriaceae</taxon>
        <taxon>Pseudofulvibacter</taxon>
    </lineage>
</organism>
<evidence type="ECO:0000256" key="1">
    <source>
        <dbReference type="SAM" id="Phobius"/>
    </source>
</evidence>
<proteinExistence type="predicted"/>
<accession>A0ABW3I6G9</accession>
<comment type="caution">
    <text evidence="2">The sequence shown here is derived from an EMBL/GenBank/DDBJ whole genome shotgun (WGS) entry which is preliminary data.</text>
</comment>
<keyword evidence="1" id="KW-0472">Membrane</keyword>
<keyword evidence="3" id="KW-1185">Reference proteome</keyword>
<dbReference type="Proteomes" id="UP001596997">
    <property type="component" value="Unassembled WGS sequence"/>
</dbReference>